<keyword evidence="3" id="KW-1185">Reference proteome</keyword>
<keyword evidence="1" id="KW-1133">Transmembrane helix</keyword>
<reference evidence="3" key="1">
    <citation type="submission" date="2023-07" db="EMBL/GenBank/DDBJ databases">
        <title>The carbon used by Thiothrix.</title>
        <authorList>
            <person name="Chen L."/>
        </authorList>
    </citation>
    <scope>NUCLEOTIDE SEQUENCE [LARGE SCALE GENOMIC DNA]</scope>
</reference>
<feature type="transmembrane region" description="Helical" evidence="1">
    <location>
        <begin position="21"/>
        <end position="44"/>
    </location>
</feature>
<dbReference type="Proteomes" id="UP001308005">
    <property type="component" value="Unassembled WGS sequence"/>
</dbReference>
<gene>
    <name evidence="2" type="ORF">VSS37_21735</name>
</gene>
<keyword evidence="1" id="KW-0812">Transmembrane</keyword>
<sequence>MPKLIIKQDLPEPSAQEKLESILRLLLPVLLLLVTAAVALSFYLAREPEKADMAVSSASGASVEMPLVYKRQEERLTAMIHEFDEEEREEIEGSDKHAALVAKANAILQQLSEMNGIVEGLGIAVKDKQALLAQHRYQQDYWESKRIFHNLRLARFDNDAQKPGATNVQSAVAVVPAPVTTEPAEKVVADNREPEPTHTEANPKVDLPADFCPLFGPGAAACKAGATGKDSHE</sequence>
<keyword evidence="1" id="KW-0472">Membrane</keyword>
<organism evidence="2 3">
    <name type="scientific">Candidatus Thiothrix phosphatis</name>
    <dbReference type="NCBI Taxonomy" id="3112415"/>
    <lineage>
        <taxon>Bacteria</taxon>
        <taxon>Pseudomonadati</taxon>
        <taxon>Pseudomonadota</taxon>
        <taxon>Gammaproteobacteria</taxon>
        <taxon>Thiotrichales</taxon>
        <taxon>Thiotrichaceae</taxon>
        <taxon>Thiothrix</taxon>
    </lineage>
</organism>
<protein>
    <submittedName>
        <fullName evidence="2">Uncharacterized protein</fullName>
    </submittedName>
</protein>
<evidence type="ECO:0000256" key="1">
    <source>
        <dbReference type="SAM" id="Phobius"/>
    </source>
</evidence>
<accession>A0ABU6D3E2</accession>
<dbReference type="EMBL" id="JAYMYJ010000165">
    <property type="protein sequence ID" value="MEB4593606.1"/>
    <property type="molecule type" value="Genomic_DNA"/>
</dbReference>
<dbReference type="RefSeq" id="WP_324698622.1">
    <property type="nucleotide sequence ID" value="NZ_JAYMYJ010000165.1"/>
</dbReference>
<reference evidence="2 3" key="2">
    <citation type="submission" date="2024-01" db="EMBL/GenBank/DDBJ databases">
        <authorList>
            <person name="Xie X."/>
        </authorList>
    </citation>
    <scope>NUCLEOTIDE SEQUENCE [LARGE SCALE GENOMIC DNA]</scope>
    <source>
        <strain evidence="2">SCUT-1</strain>
    </source>
</reference>
<name>A0ABU6D3E2_9GAMM</name>
<comment type="caution">
    <text evidence="2">The sequence shown here is derived from an EMBL/GenBank/DDBJ whole genome shotgun (WGS) entry which is preliminary data.</text>
</comment>
<evidence type="ECO:0000313" key="2">
    <source>
        <dbReference type="EMBL" id="MEB4593606.1"/>
    </source>
</evidence>
<evidence type="ECO:0000313" key="3">
    <source>
        <dbReference type="Proteomes" id="UP001308005"/>
    </source>
</evidence>
<proteinExistence type="predicted"/>